<keyword evidence="2" id="KW-1185">Reference proteome</keyword>
<dbReference type="Proteomes" id="UP000054217">
    <property type="component" value="Unassembled WGS sequence"/>
</dbReference>
<dbReference type="Pfam" id="PF13374">
    <property type="entry name" value="TPR_10"/>
    <property type="match status" value="1"/>
</dbReference>
<dbReference type="InterPro" id="IPR011990">
    <property type="entry name" value="TPR-like_helical_dom_sf"/>
</dbReference>
<dbReference type="Gene3D" id="1.25.40.10">
    <property type="entry name" value="Tetratricopeptide repeat domain"/>
    <property type="match status" value="1"/>
</dbReference>
<dbReference type="InParanoid" id="A0A0C3PLE3"/>
<dbReference type="AlphaFoldDB" id="A0A0C3PLE3"/>
<organism evidence="1 2">
    <name type="scientific">Pisolithus tinctorius Marx 270</name>
    <dbReference type="NCBI Taxonomy" id="870435"/>
    <lineage>
        <taxon>Eukaryota</taxon>
        <taxon>Fungi</taxon>
        <taxon>Dikarya</taxon>
        <taxon>Basidiomycota</taxon>
        <taxon>Agaricomycotina</taxon>
        <taxon>Agaricomycetes</taxon>
        <taxon>Agaricomycetidae</taxon>
        <taxon>Boletales</taxon>
        <taxon>Sclerodermatineae</taxon>
        <taxon>Pisolithaceae</taxon>
        <taxon>Pisolithus</taxon>
    </lineage>
</organism>
<evidence type="ECO:0000313" key="1">
    <source>
        <dbReference type="EMBL" id="KIO09109.1"/>
    </source>
</evidence>
<dbReference type="STRING" id="870435.A0A0C3PLE3"/>
<dbReference type="HOGENOM" id="CLU_001305_7_2_1"/>
<gene>
    <name evidence="1" type="ORF">M404DRAFT_996803</name>
</gene>
<dbReference type="SUPFAM" id="SSF48452">
    <property type="entry name" value="TPR-like"/>
    <property type="match status" value="1"/>
</dbReference>
<sequence>MAEGIRHMFQQTGRVRFLEDAIILHRKALEHLPLRNGDRAFSLRGLAICLAERYDCRGNVADLEEAITLGRSALEICPPGHPDHCISLHNLACDLRKMFAKRAAICDLEEAIEMHRAVLELRPPGGPPRYSSLHLLGLCLVDRYKTEVATPGRAALARRPPGSAGRGTADLDEAIALERETLQLLTPGDPCYDEAQLCLGAYIRMKNRSRRN</sequence>
<evidence type="ECO:0000313" key="2">
    <source>
        <dbReference type="Proteomes" id="UP000054217"/>
    </source>
</evidence>
<protein>
    <recommendedName>
        <fullName evidence="3">Anaphase-promoting complex subunit 5 domain-containing protein</fullName>
    </recommendedName>
</protein>
<accession>A0A0C3PLE3</accession>
<evidence type="ECO:0008006" key="3">
    <source>
        <dbReference type="Google" id="ProtNLM"/>
    </source>
</evidence>
<reference evidence="2" key="2">
    <citation type="submission" date="2015-01" db="EMBL/GenBank/DDBJ databases">
        <title>Evolutionary Origins and Diversification of the Mycorrhizal Mutualists.</title>
        <authorList>
            <consortium name="DOE Joint Genome Institute"/>
            <consortium name="Mycorrhizal Genomics Consortium"/>
            <person name="Kohler A."/>
            <person name="Kuo A."/>
            <person name="Nagy L.G."/>
            <person name="Floudas D."/>
            <person name="Copeland A."/>
            <person name="Barry K.W."/>
            <person name="Cichocki N."/>
            <person name="Veneault-Fourrey C."/>
            <person name="LaButti K."/>
            <person name="Lindquist E.A."/>
            <person name="Lipzen A."/>
            <person name="Lundell T."/>
            <person name="Morin E."/>
            <person name="Murat C."/>
            <person name="Riley R."/>
            <person name="Ohm R."/>
            <person name="Sun H."/>
            <person name="Tunlid A."/>
            <person name="Henrissat B."/>
            <person name="Grigoriev I.V."/>
            <person name="Hibbett D.S."/>
            <person name="Martin F."/>
        </authorList>
    </citation>
    <scope>NUCLEOTIDE SEQUENCE [LARGE SCALE GENOMIC DNA]</scope>
    <source>
        <strain evidence="2">Marx 270</strain>
    </source>
</reference>
<reference evidence="1 2" key="1">
    <citation type="submission" date="2014-04" db="EMBL/GenBank/DDBJ databases">
        <authorList>
            <consortium name="DOE Joint Genome Institute"/>
            <person name="Kuo A."/>
            <person name="Kohler A."/>
            <person name="Costa M.D."/>
            <person name="Nagy L.G."/>
            <person name="Floudas D."/>
            <person name="Copeland A."/>
            <person name="Barry K.W."/>
            <person name="Cichocki N."/>
            <person name="Veneault-Fourrey C."/>
            <person name="LaButti K."/>
            <person name="Lindquist E.A."/>
            <person name="Lipzen A."/>
            <person name="Lundell T."/>
            <person name="Morin E."/>
            <person name="Murat C."/>
            <person name="Sun H."/>
            <person name="Tunlid A."/>
            <person name="Henrissat B."/>
            <person name="Grigoriev I.V."/>
            <person name="Hibbett D.S."/>
            <person name="Martin F."/>
            <person name="Nordberg H.P."/>
            <person name="Cantor M.N."/>
            <person name="Hua S.X."/>
        </authorList>
    </citation>
    <scope>NUCLEOTIDE SEQUENCE [LARGE SCALE GENOMIC DNA]</scope>
    <source>
        <strain evidence="1 2">Marx 270</strain>
    </source>
</reference>
<name>A0A0C3PLE3_PISTI</name>
<dbReference type="EMBL" id="KN831955">
    <property type="protein sequence ID" value="KIO09109.1"/>
    <property type="molecule type" value="Genomic_DNA"/>
</dbReference>
<proteinExistence type="predicted"/>
<dbReference type="OrthoDB" id="3264935at2759"/>